<evidence type="ECO:0000313" key="1">
    <source>
        <dbReference type="EMBL" id="CAL1384770.1"/>
    </source>
</evidence>
<organism evidence="1 2">
    <name type="scientific">Linum trigynum</name>
    <dbReference type="NCBI Taxonomy" id="586398"/>
    <lineage>
        <taxon>Eukaryota</taxon>
        <taxon>Viridiplantae</taxon>
        <taxon>Streptophyta</taxon>
        <taxon>Embryophyta</taxon>
        <taxon>Tracheophyta</taxon>
        <taxon>Spermatophyta</taxon>
        <taxon>Magnoliopsida</taxon>
        <taxon>eudicotyledons</taxon>
        <taxon>Gunneridae</taxon>
        <taxon>Pentapetalae</taxon>
        <taxon>rosids</taxon>
        <taxon>fabids</taxon>
        <taxon>Malpighiales</taxon>
        <taxon>Linaceae</taxon>
        <taxon>Linum</taxon>
    </lineage>
</organism>
<dbReference type="EMBL" id="OZ034817">
    <property type="protein sequence ID" value="CAL1384770.1"/>
    <property type="molecule type" value="Genomic_DNA"/>
</dbReference>
<gene>
    <name evidence="1" type="ORF">LTRI10_LOCUS25951</name>
</gene>
<accession>A0AAV2EGV5</accession>
<protein>
    <submittedName>
        <fullName evidence="1">Uncharacterized protein</fullName>
    </submittedName>
</protein>
<keyword evidence="2" id="KW-1185">Reference proteome</keyword>
<proteinExistence type="predicted"/>
<name>A0AAV2EGV5_9ROSI</name>
<dbReference type="AlphaFoldDB" id="A0AAV2EGV5"/>
<dbReference type="Proteomes" id="UP001497516">
    <property type="component" value="Chromosome 4"/>
</dbReference>
<evidence type="ECO:0000313" key="2">
    <source>
        <dbReference type="Proteomes" id="UP001497516"/>
    </source>
</evidence>
<reference evidence="1 2" key="1">
    <citation type="submission" date="2024-04" db="EMBL/GenBank/DDBJ databases">
        <authorList>
            <person name="Fracassetti M."/>
        </authorList>
    </citation>
    <scope>NUCLEOTIDE SEQUENCE [LARGE SCALE GENOMIC DNA]</scope>
</reference>
<sequence>MGSSSVARLATGPTFWSEICQSGGGYLAGSNQIFSRRWFLDQNHWPFRFSWAMDEDFKENPIPPQQLKERGFPQPTDEAGGAVDQISTVQMRVGEVELL</sequence>